<accession>A0ACC0HLP0</accession>
<reference evidence="1 2" key="1">
    <citation type="journal article" date="2022" name="Plant J.">
        <title>Chromosome-level genome of Camellia lanceoleosa provides a valuable resource for understanding genome evolution and self-incompatibility.</title>
        <authorList>
            <person name="Gong W."/>
            <person name="Xiao S."/>
            <person name="Wang L."/>
            <person name="Liao Z."/>
            <person name="Chang Y."/>
            <person name="Mo W."/>
            <person name="Hu G."/>
            <person name="Li W."/>
            <person name="Zhao G."/>
            <person name="Zhu H."/>
            <person name="Hu X."/>
            <person name="Ji K."/>
            <person name="Xiang X."/>
            <person name="Song Q."/>
            <person name="Yuan D."/>
            <person name="Jin S."/>
            <person name="Zhang L."/>
        </authorList>
    </citation>
    <scope>NUCLEOTIDE SEQUENCE [LARGE SCALE GENOMIC DNA]</scope>
    <source>
        <strain evidence="1">SQ_2022a</strain>
    </source>
</reference>
<evidence type="ECO:0000313" key="2">
    <source>
        <dbReference type="Proteomes" id="UP001060215"/>
    </source>
</evidence>
<keyword evidence="2" id="KW-1185">Reference proteome</keyword>
<protein>
    <submittedName>
        <fullName evidence="1">Uncharacterized protein</fullName>
    </submittedName>
</protein>
<evidence type="ECO:0000313" key="1">
    <source>
        <dbReference type="EMBL" id="KAI8013822.1"/>
    </source>
</evidence>
<gene>
    <name evidence="1" type="ORF">LOK49_LG05G03300</name>
</gene>
<dbReference type="EMBL" id="CM045761">
    <property type="protein sequence ID" value="KAI8013822.1"/>
    <property type="molecule type" value="Genomic_DNA"/>
</dbReference>
<sequence length="44" mass="5450">MVPPSWARPGRPYSEFCFVMYLWLVPICVVYEFWDTCYVIWWVN</sequence>
<dbReference type="Proteomes" id="UP001060215">
    <property type="component" value="Chromosome 4"/>
</dbReference>
<proteinExistence type="predicted"/>
<organism evidence="1 2">
    <name type="scientific">Camellia lanceoleosa</name>
    <dbReference type="NCBI Taxonomy" id="1840588"/>
    <lineage>
        <taxon>Eukaryota</taxon>
        <taxon>Viridiplantae</taxon>
        <taxon>Streptophyta</taxon>
        <taxon>Embryophyta</taxon>
        <taxon>Tracheophyta</taxon>
        <taxon>Spermatophyta</taxon>
        <taxon>Magnoliopsida</taxon>
        <taxon>eudicotyledons</taxon>
        <taxon>Gunneridae</taxon>
        <taxon>Pentapetalae</taxon>
        <taxon>asterids</taxon>
        <taxon>Ericales</taxon>
        <taxon>Theaceae</taxon>
        <taxon>Camellia</taxon>
    </lineage>
</organism>
<name>A0ACC0HLP0_9ERIC</name>
<comment type="caution">
    <text evidence="1">The sequence shown here is derived from an EMBL/GenBank/DDBJ whole genome shotgun (WGS) entry which is preliminary data.</text>
</comment>